<gene>
    <name evidence="1" type="ORF">ACFPH6_46145</name>
</gene>
<proteinExistence type="predicted"/>
<comment type="caution">
    <text evidence="1">The sequence shown here is derived from an EMBL/GenBank/DDBJ whole genome shotgun (WGS) entry which is preliminary data.</text>
</comment>
<dbReference type="EMBL" id="JBHSFG010000100">
    <property type="protein sequence ID" value="MFC4471791.1"/>
    <property type="molecule type" value="Genomic_DNA"/>
</dbReference>
<sequence>MSYGYGDRFEADPGKLRSLLEETRALGKDISAAAAAFESDMQSTSMWHGISDDFFKEVDPGERRELESMLQAYWAIVAAFKGITEGHFQELGVIKKAPADAMDKMDDLKRDLNNIGENPGGGAGRR</sequence>
<name>A0ABV8Z5N3_9ACTN</name>
<keyword evidence="2" id="KW-1185">Reference proteome</keyword>
<protein>
    <recommendedName>
        <fullName evidence="3">WXG100 family type VII secretion target</fullName>
    </recommendedName>
</protein>
<dbReference type="Proteomes" id="UP001596012">
    <property type="component" value="Unassembled WGS sequence"/>
</dbReference>
<evidence type="ECO:0000313" key="2">
    <source>
        <dbReference type="Proteomes" id="UP001596012"/>
    </source>
</evidence>
<reference evidence="2" key="1">
    <citation type="journal article" date="2019" name="Int. J. Syst. Evol. Microbiol.">
        <title>The Global Catalogue of Microorganisms (GCM) 10K type strain sequencing project: providing services to taxonomists for standard genome sequencing and annotation.</title>
        <authorList>
            <consortium name="The Broad Institute Genomics Platform"/>
            <consortium name="The Broad Institute Genome Sequencing Center for Infectious Disease"/>
            <person name="Wu L."/>
            <person name="Ma J."/>
        </authorList>
    </citation>
    <scope>NUCLEOTIDE SEQUENCE [LARGE SCALE GENOMIC DNA]</scope>
    <source>
        <strain evidence="2">DT43</strain>
    </source>
</reference>
<organism evidence="1 2">
    <name type="scientific">Streptomyces xiangluensis</name>
    <dbReference type="NCBI Taxonomy" id="2665720"/>
    <lineage>
        <taxon>Bacteria</taxon>
        <taxon>Bacillati</taxon>
        <taxon>Actinomycetota</taxon>
        <taxon>Actinomycetes</taxon>
        <taxon>Kitasatosporales</taxon>
        <taxon>Streptomycetaceae</taxon>
        <taxon>Streptomyces</taxon>
    </lineage>
</organism>
<evidence type="ECO:0008006" key="3">
    <source>
        <dbReference type="Google" id="ProtNLM"/>
    </source>
</evidence>
<dbReference type="RefSeq" id="WP_386354458.1">
    <property type="nucleotide sequence ID" value="NZ_JBHSFG010000100.1"/>
</dbReference>
<evidence type="ECO:0000313" key="1">
    <source>
        <dbReference type="EMBL" id="MFC4471791.1"/>
    </source>
</evidence>
<accession>A0ABV8Z5N3</accession>